<evidence type="ECO:0000313" key="2">
    <source>
        <dbReference type="Proteomes" id="UP000429644"/>
    </source>
</evidence>
<dbReference type="RefSeq" id="WP_152230691.1">
    <property type="nucleotide sequence ID" value="NZ_BAAAOT010000003.1"/>
</dbReference>
<evidence type="ECO:0000313" key="1">
    <source>
        <dbReference type="EMBL" id="MPV88045.1"/>
    </source>
</evidence>
<dbReference type="EMBL" id="WHPD01001128">
    <property type="protein sequence ID" value="MPV88045.1"/>
    <property type="molecule type" value="Genomic_DNA"/>
</dbReference>
<name>A0A7J9UTU7_9MICO</name>
<accession>A0A7J9UTU7</accession>
<dbReference type="AlphaFoldDB" id="A0A7J9UTU7"/>
<dbReference type="NCBIfam" id="TIGR02678">
    <property type="entry name" value="TIGR02678 family protein"/>
    <property type="match status" value="1"/>
</dbReference>
<sequence length="415" mass="45340">MSGIDLGPSISGALEAREAEGRARALRALLVRPVLRAQTDGELFRLARRHADALRAWFDRETGWRLAVESRTVRLLTSYVPHGATAIAVGERHPARARKGDPPFTRRRYVLLCLALAVLERSDPQISLGRLAEDVVLAARQPGLDGVAFTLAGREERADLVAAIRLLLAYGVLVRVAGDEESYVSAGGDALYDVDRRVLATMLSTTHGPGLVGTRLPSDPTIDQIEAALHEPPPAYTEEEATRRLRHAVTRRLLCDPVVYYDELPDDERAYLVGQRVQLTNRLAEATGLVPEMRAEGIALVDADDQLTDVRMPEQGTDGHVTLLLAEQLATGCHTDIASLRRRVRRLAKEHAAYWRKTTQEPGAENALVADALDRLVGLGLVRVTGAGPEAVVHPLPALRRFGVAAPTITTRRAR</sequence>
<organism evidence="1 2">
    <name type="scientific">Georgenia ruanii</name>
    <dbReference type="NCBI Taxonomy" id="348442"/>
    <lineage>
        <taxon>Bacteria</taxon>
        <taxon>Bacillati</taxon>
        <taxon>Actinomycetota</taxon>
        <taxon>Actinomycetes</taxon>
        <taxon>Micrococcales</taxon>
        <taxon>Bogoriellaceae</taxon>
        <taxon>Georgenia</taxon>
    </lineage>
</organism>
<protein>
    <submittedName>
        <fullName evidence="1">TIGR02678 family protein</fullName>
    </submittedName>
</protein>
<comment type="caution">
    <text evidence="1">The sequence shown here is derived from an EMBL/GenBank/DDBJ whole genome shotgun (WGS) entry which is preliminary data.</text>
</comment>
<dbReference type="InterPro" id="IPR013494">
    <property type="entry name" value="CHP02678"/>
</dbReference>
<proteinExistence type="predicted"/>
<gene>
    <name evidence="1" type="ORF">GB882_05145</name>
</gene>
<reference evidence="1 2" key="1">
    <citation type="submission" date="2019-10" db="EMBL/GenBank/DDBJ databases">
        <title>Georgenia wutianyii sp. nov. and Georgenia yuyongxinii sp. nov. isolated from plateau pika (Ochotona curzoniae) in the Qinghai-Tibet plateau of China.</title>
        <authorList>
            <person name="Tian Z."/>
        </authorList>
    </citation>
    <scope>NUCLEOTIDE SEQUENCE [LARGE SCALE GENOMIC DNA]</scope>
    <source>
        <strain evidence="1 2">JCM 15130</strain>
    </source>
</reference>
<keyword evidence="2" id="KW-1185">Reference proteome</keyword>
<dbReference type="Pfam" id="PF09661">
    <property type="entry name" value="DUF2398"/>
    <property type="match status" value="1"/>
</dbReference>
<dbReference type="OrthoDB" id="188354at2"/>
<dbReference type="Proteomes" id="UP000429644">
    <property type="component" value="Unassembled WGS sequence"/>
</dbReference>